<dbReference type="Gene3D" id="3.30.300.30">
    <property type="match status" value="1"/>
</dbReference>
<dbReference type="Pfam" id="PF00501">
    <property type="entry name" value="AMP-binding"/>
    <property type="match status" value="1"/>
</dbReference>
<feature type="domain" description="AMP-dependent synthetase/ligase" evidence="4">
    <location>
        <begin position="15"/>
        <end position="375"/>
    </location>
</feature>
<organism evidence="6 7">
    <name type="scientific">candidate division KSB3 bacterium</name>
    <dbReference type="NCBI Taxonomy" id="2044937"/>
    <lineage>
        <taxon>Bacteria</taxon>
        <taxon>candidate division KSB3</taxon>
    </lineage>
</organism>
<keyword evidence="3" id="KW-0472">Membrane</keyword>
<evidence type="ECO:0000313" key="6">
    <source>
        <dbReference type="EMBL" id="PID58523.1"/>
    </source>
</evidence>
<dbReference type="Gene3D" id="3.40.50.12780">
    <property type="entry name" value="N-terminal domain of ligase-like"/>
    <property type="match status" value="1"/>
</dbReference>
<keyword evidence="2 6" id="KW-0436">Ligase</keyword>
<dbReference type="GO" id="GO:0016878">
    <property type="term" value="F:acid-thiol ligase activity"/>
    <property type="evidence" value="ECO:0007669"/>
    <property type="project" value="UniProtKB-ARBA"/>
</dbReference>
<dbReference type="EMBL" id="PDPS01000022">
    <property type="protein sequence ID" value="PID58523.1"/>
    <property type="molecule type" value="Genomic_DNA"/>
</dbReference>
<evidence type="ECO:0000256" key="3">
    <source>
        <dbReference type="SAM" id="Phobius"/>
    </source>
</evidence>
<dbReference type="NCBIfam" id="NF004837">
    <property type="entry name" value="PRK06187.1"/>
    <property type="match status" value="1"/>
</dbReference>
<dbReference type="PANTHER" id="PTHR43767:SF1">
    <property type="entry name" value="NONRIBOSOMAL PEPTIDE SYNTHASE PES1 (EUROFUNG)-RELATED"/>
    <property type="match status" value="1"/>
</dbReference>
<dbReference type="InterPro" id="IPR000873">
    <property type="entry name" value="AMP-dep_synth/lig_dom"/>
</dbReference>
<feature type="domain" description="AMP-binding enzyme C-terminal" evidence="5">
    <location>
        <begin position="425"/>
        <end position="500"/>
    </location>
</feature>
<evidence type="ECO:0000259" key="4">
    <source>
        <dbReference type="Pfam" id="PF00501"/>
    </source>
</evidence>
<evidence type="ECO:0000256" key="2">
    <source>
        <dbReference type="ARBA" id="ARBA00022598"/>
    </source>
</evidence>
<evidence type="ECO:0000259" key="5">
    <source>
        <dbReference type="Pfam" id="PF13193"/>
    </source>
</evidence>
<dbReference type="InterPro" id="IPR045851">
    <property type="entry name" value="AMP-bd_C_sf"/>
</dbReference>
<gene>
    <name evidence="6" type="ORF">CSB45_02985</name>
</gene>
<dbReference type="InterPro" id="IPR025110">
    <property type="entry name" value="AMP-bd_C"/>
</dbReference>
<evidence type="ECO:0000256" key="1">
    <source>
        <dbReference type="ARBA" id="ARBA00006432"/>
    </source>
</evidence>
<dbReference type="Pfam" id="PF13193">
    <property type="entry name" value="AMP-binding_C"/>
    <property type="match status" value="1"/>
</dbReference>
<evidence type="ECO:0000313" key="7">
    <source>
        <dbReference type="Proteomes" id="UP000229740"/>
    </source>
</evidence>
<feature type="transmembrane region" description="Helical" evidence="3">
    <location>
        <begin position="208"/>
        <end position="228"/>
    </location>
</feature>
<comment type="caution">
    <text evidence="6">The sequence shown here is derived from an EMBL/GenBank/DDBJ whole genome shotgun (WGS) entry which is preliminary data.</text>
</comment>
<dbReference type="PROSITE" id="PS00455">
    <property type="entry name" value="AMP_BINDING"/>
    <property type="match status" value="1"/>
</dbReference>
<dbReference type="FunFam" id="3.30.300.30:FF:000008">
    <property type="entry name" value="2,3-dihydroxybenzoate-AMP ligase"/>
    <property type="match status" value="1"/>
</dbReference>
<dbReference type="InterPro" id="IPR042099">
    <property type="entry name" value="ANL_N_sf"/>
</dbReference>
<dbReference type="InterPro" id="IPR020845">
    <property type="entry name" value="AMP-binding_CS"/>
</dbReference>
<keyword evidence="3" id="KW-0812">Transmembrane</keyword>
<dbReference type="Proteomes" id="UP000229740">
    <property type="component" value="Unassembled WGS sequence"/>
</dbReference>
<proteinExistence type="inferred from homology"/>
<protein>
    <submittedName>
        <fullName evidence="6">Long-chain fatty acid--CoA ligase</fullName>
    </submittedName>
</protein>
<comment type="similarity">
    <text evidence="1">Belongs to the ATP-dependent AMP-binding enzyme family.</text>
</comment>
<reference evidence="6 7" key="1">
    <citation type="submission" date="2017-10" db="EMBL/GenBank/DDBJ databases">
        <title>Novel microbial diversity and functional potential in the marine mammal oral microbiome.</title>
        <authorList>
            <person name="Dudek N.K."/>
            <person name="Sun C.L."/>
            <person name="Burstein D."/>
            <person name="Kantor R.S."/>
            <person name="Aliaga Goltsman D.S."/>
            <person name="Bik E.M."/>
            <person name="Thomas B.C."/>
            <person name="Banfield J.F."/>
            <person name="Relman D.A."/>
        </authorList>
    </citation>
    <scope>NUCLEOTIDE SEQUENCE [LARGE SCALE GENOMIC DNA]</scope>
    <source>
        <strain evidence="6">DOLZORAL124_49_17</strain>
    </source>
</reference>
<dbReference type="SUPFAM" id="SSF56801">
    <property type="entry name" value="Acetyl-CoA synthetase-like"/>
    <property type="match status" value="1"/>
</dbReference>
<accession>A0A2G6E8W5</accession>
<dbReference type="PANTHER" id="PTHR43767">
    <property type="entry name" value="LONG-CHAIN-FATTY-ACID--COA LIGASE"/>
    <property type="match status" value="1"/>
</dbReference>
<keyword evidence="3" id="KW-1133">Transmembrane helix</keyword>
<dbReference type="AlphaFoldDB" id="A0A2G6E8W5"/>
<dbReference type="InterPro" id="IPR050237">
    <property type="entry name" value="ATP-dep_AMP-bd_enzyme"/>
</dbReference>
<dbReference type="CDD" id="cd05936">
    <property type="entry name" value="FC-FACS_FadD_like"/>
    <property type="match status" value="1"/>
</dbReference>
<name>A0A2G6E8W5_9BACT</name>
<sequence length="524" mass="59108">MDLRNPKMTVATLIEQAVAEHGRRKCLTYEKTTYSYRQLGWKIEQTAKGLHQLGVEKGHRIGLFLANCPEYIFAYFGNLKLGGVNVPINTFLSSSEVQFILDDCEISVVITDNTLYKVLEPILPDLRHLQHVIIVGDDVPGTIAFNSFEQSSFEPADWIPPSHEDVAVIHYTSGTTGRPKGAMLSHKNLLAAIDSNTDIIKISHRDKIIVFLPMFHVFTFVVCILATFSRGTQIILLGSIRPFKRIGKAIMRYRISVLVGVPQVFNALANLDVPWFFRFINPIRVCVSGGAPLSVEVLEKFKQKFGIPLLEGYGLSETTGGICVNPLKGPQKALSIGPPIKGVEVKILDEDDIELGVDNVGELLVKADNVMLGYYNQPEETAQALQDGWLRTGDMAKRDKDGYLYIVDRKKDMLIVRGMNVYPREVEEILNTHPKVEECVVIGVPDKQRGEVPKAIITLKENTPATEKEFRKFCHEKIAMYKNPKYFEFRKTLPKTATGKVRKDILKREEFEKQQQATEEKIFI</sequence>